<comment type="similarity">
    <text evidence="1">Belongs to the disease resistance NB-LRR family.</text>
</comment>
<dbReference type="EMBL" id="CM007387">
    <property type="protein sequence ID" value="ONK65619.1"/>
    <property type="molecule type" value="Genomic_DNA"/>
</dbReference>
<dbReference type="Gramene" id="ONK65619">
    <property type="protein sequence ID" value="ONK65619"/>
    <property type="gene ID" value="A4U43_C07F38940"/>
</dbReference>
<keyword evidence="3" id="KW-0611">Plant defense</keyword>
<feature type="domain" description="AAA+ ATPase" evidence="6">
    <location>
        <begin position="218"/>
        <end position="355"/>
    </location>
</feature>
<dbReference type="InterPro" id="IPR050905">
    <property type="entry name" value="Plant_NBS-LRR"/>
</dbReference>
<gene>
    <name evidence="7" type="ORF">A4U43_C07F38940</name>
</gene>
<sequence>MAEGDSFRSIFVDTNFDTHLAVAFSPDDTVADLKVSGIMALSCLSQCGTNVTSELGKDIVNYLFIHLKSSFGYLVHYKEKVNNLQQTFEDLRSVKNDIQRRTKAAEKNGEVVDDVVTSWLRKVSELEQAVNTMLAEIRENKRSFRRFYPNLISRYKLGKEATKRKLDAEKLQEKGNFATVSQLPPPPSIESMPAGDFMAFSSTIEAMNNVLKAMRDENQQLIGIYGMGGVGKTTLMEELGRQFSISKEFGTVIKVVVSQNPNIDQIRREIAEELGMRLFGEGESAARKLADRLKKETKIVIMMDDIWSRLELRVIGIPIGDEHRGCKILFTTRTLQACQLMESHASILVDVLTREDSWTLFKSKVGDICRSPDIENVARKVADECGGLPLAIVVVGRALRGCSEKSVWESGLMQLKRSIPDELLNVEEQLFKSLELSYNYIKNEEMKLLFLFCCLFREDYEITEDELTRYVAGEGFLKDVYSLDEARGKIHLLVHDLIASCLLLKTERERSVKMHDVVRDVAVYIASKGDDCFFVKAGLGMRYWPESKTLEMCKRISLMNNDLLELPDQPNCPKLLTLLLNSNPSLKSISSSFFQGMASLAVLD</sequence>
<dbReference type="Proteomes" id="UP000243459">
    <property type="component" value="Chromosome 7"/>
</dbReference>
<dbReference type="GO" id="GO:0005524">
    <property type="term" value="F:ATP binding"/>
    <property type="evidence" value="ECO:0007669"/>
    <property type="project" value="UniProtKB-KW"/>
</dbReference>
<dbReference type="SUPFAM" id="SSF52540">
    <property type="entry name" value="P-loop containing nucleoside triphosphate hydrolases"/>
    <property type="match status" value="1"/>
</dbReference>
<evidence type="ECO:0000256" key="4">
    <source>
        <dbReference type="ARBA" id="ARBA00022840"/>
    </source>
</evidence>
<dbReference type="Gene3D" id="3.80.10.10">
    <property type="entry name" value="Ribonuclease Inhibitor"/>
    <property type="match status" value="1"/>
</dbReference>
<feature type="coiled-coil region" evidence="5">
    <location>
        <begin position="74"/>
        <end position="143"/>
    </location>
</feature>
<protein>
    <recommendedName>
        <fullName evidence="6">AAA+ ATPase domain-containing protein</fullName>
    </recommendedName>
</protein>
<dbReference type="Pfam" id="PF00931">
    <property type="entry name" value="NB-ARC"/>
    <property type="match status" value="1"/>
</dbReference>
<dbReference type="PRINTS" id="PR00364">
    <property type="entry name" value="DISEASERSIST"/>
</dbReference>
<name>A0A5P1ELF5_ASPOF</name>
<dbReference type="InterPro" id="IPR003593">
    <property type="entry name" value="AAA+_ATPase"/>
</dbReference>
<keyword evidence="5" id="KW-0175">Coiled coil</keyword>
<proteinExistence type="inferred from homology"/>
<evidence type="ECO:0000256" key="2">
    <source>
        <dbReference type="ARBA" id="ARBA00022737"/>
    </source>
</evidence>
<evidence type="ECO:0000259" key="6">
    <source>
        <dbReference type="SMART" id="SM00382"/>
    </source>
</evidence>
<dbReference type="SUPFAM" id="SSF52058">
    <property type="entry name" value="L domain-like"/>
    <property type="match status" value="1"/>
</dbReference>
<evidence type="ECO:0000313" key="8">
    <source>
        <dbReference type="Proteomes" id="UP000243459"/>
    </source>
</evidence>
<keyword evidence="2" id="KW-0677">Repeat</keyword>
<dbReference type="Gene3D" id="1.10.10.10">
    <property type="entry name" value="Winged helix-like DNA-binding domain superfamily/Winged helix DNA-binding domain"/>
    <property type="match status" value="1"/>
</dbReference>
<evidence type="ECO:0000256" key="1">
    <source>
        <dbReference type="ARBA" id="ARBA00008894"/>
    </source>
</evidence>
<accession>A0A5P1ELF5</accession>
<dbReference type="GO" id="GO:0006952">
    <property type="term" value="P:defense response"/>
    <property type="evidence" value="ECO:0007669"/>
    <property type="project" value="UniProtKB-KW"/>
</dbReference>
<dbReference type="AlphaFoldDB" id="A0A5P1ELF5"/>
<evidence type="ECO:0000313" key="7">
    <source>
        <dbReference type="EMBL" id="ONK65619.1"/>
    </source>
</evidence>
<dbReference type="InterPro" id="IPR042197">
    <property type="entry name" value="Apaf_helical"/>
</dbReference>
<dbReference type="Gene3D" id="3.40.50.300">
    <property type="entry name" value="P-loop containing nucleotide triphosphate hydrolases"/>
    <property type="match status" value="1"/>
</dbReference>
<keyword evidence="8" id="KW-1185">Reference proteome</keyword>
<dbReference type="InterPro" id="IPR036388">
    <property type="entry name" value="WH-like_DNA-bd_sf"/>
</dbReference>
<dbReference type="FunFam" id="3.40.50.300:FF:001091">
    <property type="entry name" value="Probable disease resistance protein At1g61300"/>
    <property type="match status" value="1"/>
</dbReference>
<organism evidence="7 8">
    <name type="scientific">Asparagus officinalis</name>
    <name type="common">Garden asparagus</name>
    <dbReference type="NCBI Taxonomy" id="4686"/>
    <lineage>
        <taxon>Eukaryota</taxon>
        <taxon>Viridiplantae</taxon>
        <taxon>Streptophyta</taxon>
        <taxon>Embryophyta</taxon>
        <taxon>Tracheophyta</taxon>
        <taxon>Spermatophyta</taxon>
        <taxon>Magnoliopsida</taxon>
        <taxon>Liliopsida</taxon>
        <taxon>Asparagales</taxon>
        <taxon>Asparagaceae</taxon>
        <taxon>Asparagoideae</taxon>
        <taxon>Asparagus</taxon>
    </lineage>
</organism>
<evidence type="ECO:0000256" key="3">
    <source>
        <dbReference type="ARBA" id="ARBA00022821"/>
    </source>
</evidence>
<dbReference type="InterPro" id="IPR027417">
    <property type="entry name" value="P-loop_NTPase"/>
</dbReference>
<dbReference type="SMART" id="SM00382">
    <property type="entry name" value="AAA"/>
    <property type="match status" value="1"/>
</dbReference>
<reference evidence="8" key="1">
    <citation type="journal article" date="2017" name="Nat. Commun.">
        <title>The asparagus genome sheds light on the origin and evolution of a young Y chromosome.</title>
        <authorList>
            <person name="Harkess A."/>
            <person name="Zhou J."/>
            <person name="Xu C."/>
            <person name="Bowers J.E."/>
            <person name="Van der Hulst R."/>
            <person name="Ayyampalayam S."/>
            <person name="Mercati F."/>
            <person name="Riccardi P."/>
            <person name="McKain M.R."/>
            <person name="Kakrana A."/>
            <person name="Tang H."/>
            <person name="Ray J."/>
            <person name="Groenendijk J."/>
            <person name="Arikit S."/>
            <person name="Mathioni S.M."/>
            <person name="Nakano M."/>
            <person name="Shan H."/>
            <person name="Telgmann-Rauber A."/>
            <person name="Kanno A."/>
            <person name="Yue Z."/>
            <person name="Chen H."/>
            <person name="Li W."/>
            <person name="Chen Y."/>
            <person name="Xu X."/>
            <person name="Zhang Y."/>
            <person name="Luo S."/>
            <person name="Chen H."/>
            <person name="Gao J."/>
            <person name="Mao Z."/>
            <person name="Pires J.C."/>
            <person name="Luo M."/>
            <person name="Kudrna D."/>
            <person name="Wing R.A."/>
            <person name="Meyers B.C."/>
            <person name="Yi K."/>
            <person name="Kong H."/>
            <person name="Lavrijsen P."/>
            <person name="Sunseri F."/>
            <person name="Falavigna A."/>
            <person name="Ye Y."/>
            <person name="Leebens-Mack J.H."/>
            <person name="Chen G."/>
        </authorList>
    </citation>
    <scope>NUCLEOTIDE SEQUENCE [LARGE SCALE GENOMIC DNA]</scope>
    <source>
        <strain evidence="8">cv. DH0086</strain>
    </source>
</reference>
<dbReference type="InterPro" id="IPR002182">
    <property type="entry name" value="NB-ARC"/>
</dbReference>
<keyword evidence="4" id="KW-0067">ATP-binding</keyword>
<dbReference type="Gene3D" id="1.10.8.430">
    <property type="entry name" value="Helical domain of apoptotic protease-activating factors"/>
    <property type="match status" value="1"/>
</dbReference>
<dbReference type="InterPro" id="IPR032675">
    <property type="entry name" value="LRR_dom_sf"/>
</dbReference>
<keyword evidence="4" id="KW-0547">Nucleotide-binding</keyword>
<dbReference type="PANTHER" id="PTHR33463:SF218">
    <property type="entry name" value="DISEASE RESISTANCE PROTEIN RPS2-LIKE"/>
    <property type="match status" value="1"/>
</dbReference>
<dbReference type="OMA" id="ANDCYSA"/>
<dbReference type="GO" id="GO:0043531">
    <property type="term" value="F:ADP binding"/>
    <property type="evidence" value="ECO:0007669"/>
    <property type="project" value="InterPro"/>
</dbReference>
<dbReference type="PANTHER" id="PTHR33463">
    <property type="entry name" value="NB-ARC DOMAIN-CONTAINING PROTEIN-RELATED"/>
    <property type="match status" value="1"/>
</dbReference>
<evidence type="ECO:0000256" key="5">
    <source>
        <dbReference type="SAM" id="Coils"/>
    </source>
</evidence>